<dbReference type="RefSeq" id="WP_170839458.1">
    <property type="nucleotide sequence ID" value="NZ_FMDN01000013.1"/>
</dbReference>
<dbReference type="AlphaFoldDB" id="A0A1C5IKK1"/>
<dbReference type="STRING" id="47864.GA0070560_11317"/>
<accession>A0A1C5IKK1</accession>
<reference evidence="3" key="1">
    <citation type="submission" date="2016-06" db="EMBL/GenBank/DDBJ databases">
        <authorList>
            <person name="Varghese N."/>
        </authorList>
    </citation>
    <scope>NUCLEOTIDE SEQUENCE [LARGE SCALE GENOMIC DNA]</scope>
    <source>
        <strain evidence="3">DSM 43171</strain>
    </source>
</reference>
<evidence type="ECO:0000313" key="3">
    <source>
        <dbReference type="Proteomes" id="UP000199408"/>
    </source>
</evidence>
<keyword evidence="3" id="KW-1185">Reference proteome</keyword>
<sequence>MKTARTGRRLPEMSGQREDDGVVVLTLTEPASGPDQESAVLEAVGLCPGLR</sequence>
<name>A0A1C5IKK1_9ACTN</name>
<evidence type="ECO:0000256" key="1">
    <source>
        <dbReference type="SAM" id="MobiDB-lite"/>
    </source>
</evidence>
<dbReference type="Proteomes" id="UP000199408">
    <property type="component" value="Unassembled WGS sequence"/>
</dbReference>
<dbReference type="EMBL" id="FMDN01000013">
    <property type="protein sequence ID" value="SCG58857.1"/>
    <property type="molecule type" value="Genomic_DNA"/>
</dbReference>
<proteinExistence type="predicted"/>
<protein>
    <submittedName>
        <fullName evidence="2">Uncharacterized protein</fullName>
    </submittedName>
</protein>
<feature type="compositionally biased region" description="Basic and acidic residues" evidence="1">
    <location>
        <begin position="9"/>
        <end position="20"/>
    </location>
</feature>
<feature type="region of interest" description="Disordered" evidence="1">
    <location>
        <begin position="1"/>
        <end position="20"/>
    </location>
</feature>
<gene>
    <name evidence="2" type="ORF">GA0070560_11317</name>
</gene>
<organism evidence="2 3">
    <name type="scientific">Micromonospora halophytica</name>
    <dbReference type="NCBI Taxonomy" id="47864"/>
    <lineage>
        <taxon>Bacteria</taxon>
        <taxon>Bacillati</taxon>
        <taxon>Actinomycetota</taxon>
        <taxon>Actinomycetes</taxon>
        <taxon>Micromonosporales</taxon>
        <taxon>Micromonosporaceae</taxon>
        <taxon>Micromonospora</taxon>
    </lineage>
</organism>
<evidence type="ECO:0000313" key="2">
    <source>
        <dbReference type="EMBL" id="SCG58857.1"/>
    </source>
</evidence>